<feature type="domain" description="Inosine/uridine-preferring nucleoside hydrolase" evidence="4">
    <location>
        <begin position="7"/>
        <end position="319"/>
    </location>
</feature>
<evidence type="ECO:0000313" key="5">
    <source>
        <dbReference type="EMBL" id="AGU68085.1"/>
    </source>
</evidence>
<dbReference type="Proteomes" id="UP000515908">
    <property type="component" value="Chromosome 11"/>
</dbReference>
<organism evidence="5">
    <name type="scientific">Angomonas deanei</name>
    <dbReference type="NCBI Taxonomy" id="59799"/>
    <lineage>
        <taxon>Eukaryota</taxon>
        <taxon>Discoba</taxon>
        <taxon>Euglenozoa</taxon>
        <taxon>Kinetoplastea</taxon>
        <taxon>Metakinetoplastina</taxon>
        <taxon>Trypanosomatida</taxon>
        <taxon>Trypanosomatidae</taxon>
        <taxon>Strigomonadinae</taxon>
        <taxon>Angomonas</taxon>
    </lineage>
</organism>
<dbReference type="InterPro" id="IPR001910">
    <property type="entry name" value="Inosine/uridine_hydrolase_dom"/>
</dbReference>
<evidence type="ECO:0000256" key="2">
    <source>
        <dbReference type="ARBA" id="ARBA00022801"/>
    </source>
</evidence>
<dbReference type="EC" id="3.2.2.1" evidence="5"/>
<evidence type="ECO:0000256" key="3">
    <source>
        <dbReference type="ARBA" id="ARBA00023295"/>
    </source>
</evidence>
<evidence type="ECO:0000256" key="1">
    <source>
        <dbReference type="ARBA" id="ARBA00009176"/>
    </source>
</evidence>
<reference evidence="6 7" key="2">
    <citation type="submission" date="2020-08" db="EMBL/GenBank/DDBJ databases">
        <authorList>
            <person name="Newling K."/>
            <person name="Davey J."/>
            <person name="Forrester S."/>
        </authorList>
    </citation>
    <scope>NUCLEOTIDE SEQUENCE [LARGE SCALE GENOMIC DNA]</scope>
    <source>
        <strain evidence="6">Crithidia deanei Carvalho</strain>
        <strain evidence="7">Crithidia deanei Carvalho (ATCC PRA-265)</strain>
    </source>
</reference>
<dbReference type="EMBL" id="LR877155">
    <property type="protein sequence ID" value="CAD2218667.1"/>
    <property type="molecule type" value="Genomic_DNA"/>
</dbReference>
<dbReference type="GO" id="GO:0006152">
    <property type="term" value="P:purine nucleoside catabolic process"/>
    <property type="evidence" value="ECO:0007669"/>
    <property type="project" value="TreeGrafter"/>
</dbReference>
<dbReference type="Pfam" id="PF01156">
    <property type="entry name" value="IU_nuc_hydro"/>
    <property type="match status" value="1"/>
</dbReference>
<dbReference type="InterPro" id="IPR023186">
    <property type="entry name" value="IUNH"/>
</dbReference>
<dbReference type="GO" id="GO:0008477">
    <property type="term" value="F:purine nucleosidase activity"/>
    <property type="evidence" value="ECO:0007669"/>
    <property type="project" value="UniProtKB-EC"/>
</dbReference>
<dbReference type="PANTHER" id="PTHR12304">
    <property type="entry name" value="INOSINE-URIDINE PREFERRING NUCLEOSIDE HYDROLASE"/>
    <property type="match status" value="1"/>
</dbReference>
<dbReference type="Gene3D" id="3.90.245.10">
    <property type="entry name" value="Ribonucleoside hydrolase-like"/>
    <property type="match status" value="1"/>
</dbReference>
<protein>
    <submittedName>
        <fullName evidence="6">Inosine-uridine preferring nucleoside hydrolase, putative</fullName>
    </submittedName>
    <submittedName>
        <fullName evidence="5">Purine nucleosidase</fullName>
        <ecNumber evidence="5">3.2.2.1</ecNumber>
    </submittedName>
</protein>
<dbReference type="SUPFAM" id="SSF53590">
    <property type="entry name" value="Nucleoside hydrolase"/>
    <property type="match status" value="1"/>
</dbReference>
<keyword evidence="3 5" id="KW-0326">Glycosidase</keyword>
<dbReference type="AlphaFoldDB" id="S9VD92"/>
<evidence type="ECO:0000313" key="7">
    <source>
        <dbReference type="Proteomes" id="UP000515908"/>
    </source>
</evidence>
<sequence length="331" mass="36403">MADQRLVILDHDGGHDDLVALCLLLAHPTQVRVIGSVVTDADCFVEHGFSITGKLMTLMHAEEGLPLFPIGKSSLGGVNPFPSDWRWSAKNMEDLPCVNMPKHSALWESLYEANNRLRGEELLADLVLKSDRKVTICVTGPLSNVAWCVEKYGESFTTKVEECIIMGGAVSVGGNVFIDGRTDGTAEWNIFWDPPAAKTVFDCTSLKKVMFTLDSTNHVPVTSSVVRQFGAQNEFLLSQFVGSAWASCTHHELMRPGDGYFAWDVLTAAYAVERSIADFYQEALDVVTEGDSEGRTVALHDEGRTDSVIAKNVDAGRFYSLVLDSMKRCKM</sequence>
<evidence type="ECO:0000259" key="4">
    <source>
        <dbReference type="Pfam" id="PF01156"/>
    </source>
</evidence>
<keyword evidence="7" id="KW-1185">Reference proteome</keyword>
<dbReference type="OrthoDB" id="432381at2759"/>
<proteinExistence type="inferred from homology"/>
<dbReference type="InterPro" id="IPR036452">
    <property type="entry name" value="Ribo_hydro-like"/>
</dbReference>
<reference evidence="5" key="1">
    <citation type="journal article" date="2013" name="PLoS ONE">
        <title>Biosynthesis of vitamins and cofactors in bacterium-harbouring trypanosomatids depends on the symbiotic association as revealed by genomic analyses.</title>
        <authorList>
            <person name="Klein C.C."/>
            <person name="Alves J.M."/>
            <person name="Serrano M.G."/>
            <person name="Buck G.A."/>
            <person name="Vasconcelos A.T."/>
            <person name="Sagot M.F."/>
            <person name="Teixeira M.M."/>
            <person name="Camargo E.P."/>
            <person name="Motta M.C."/>
        </authorList>
    </citation>
    <scope>NUCLEOTIDE SEQUENCE</scope>
    <source>
        <strain evidence="5">TCC036E</strain>
    </source>
</reference>
<dbReference type="EMBL" id="KF160083">
    <property type="protein sequence ID" value="AGU68085.1"/>
    <property type="molecule type" value="Genomic_DNA"/>
</dbReference>
<gene>
    <name evidence="6" type="ORF">ADEAN_000615800</name>
</gene>
<dbReference type="PANTHER" id="PTHR12304:SF46">
    <property type="entry name" value="INOSINE-ADENOSINE-GUANOSINE-NUCLEOSIDE HYDROLASE"/>
    <property type="match status" value="1"/>
</dbReference>
<keyword evidence="2 5" id="KW-0378">Hydrolase</keyword>
<dbReference type="GO" id="GO:0005829">
    <property type="term" value="C:cytosol"/>
    <property type="evidence" value="ECO:0007669"/>
    <property type="project" value="TreeGrafter"/>
</dbReference>
<evidence type="ECO:0000313" key="6">
    <source>
        <dbReference type="EMBL" id="CAD2218667.1"/>
    </source>
</evidence>
<accession>S9VD92</accession>
<comment type="similarity">
    <text evidence="1">Belongs to the IUNH family.</text>
</comment>
<name>S9VD92_9TRYP</name>
<dbReference type="VEuPathDB" id="TriTrypDB:ADEAN_000615800"/>